<dbReference type="Proteomes" id="UP000677913">
    <property type="component" value="Unassembled WGS sequence"/>
</dbReference>
<sequence length="163" mass="17105">MEGSYVSATADHADPAQVLPGTASEAPADSQPASRLGFTAGQVVQEIGYDEDADEALRESIELVTGSELVDEDYEDVVDAVLLWYREDDGDLVDVLVDALTALADGGHIWLLTPKAGRTGHIEPSDIGEAAPTAGLSQTSSVSASRDWAGTRLVAPRARAGKR</sequence>
<dbReference type="InterPro" id="IPR021412">
    <property type="entry name" value="DUF3052"/>
</dbReference>
<dbReference type="AlphaFoldDB" id="A0A8J7WUG3"/>
<organism evidence="2 3">
    <name type="scientific">Actinocrinis puniceicyclus</name>
    <dbReference type="NCBI Taxonomy" id="977794"/>
    <lineage>
        <taxon>Bacteria</taxon>
        <taxon>Bacillati</taxon>
        <taxon>Actinomycetota</taxon>
        <taxon>Actinomycetes</taxon>
        <taxon>Catenulisporales</taxon>
        <taxon>Actinospicaceae</taxon>
        <taxon>Actinocrinis</taxon>
    </lineage>
</organism>
<gene>
    <name evidence="2" type="ORF">KGA66_23265</name>
</gene>
<accession>A0A8J7WUG3</accession>
<protein>
    <submittedName>
        <fullName evidence="2">DUF3052 domain-containing protein</fullName>
    </submittedName>
</protein>
<keyword evidence="3" id="KW-1185">Reference proteome</keyword>
<name>A0A8J7WUG3_9ACTN</name>
<evidence type="ECO:0000256" key="1">
    <source>
        <dbReference type="SAM" id="MobiDB-lite"/>
    </source>
</evidence>
<evidence type="ECO:0000313" key="3">
    <source>
        <dbReference type="Proteomes" id="UP000677913"/>
    </source>
</evidence>
<feature type="region of interest" description="Disordered" evidence="1">
    <location>
        <begin position="122"/>
        <end position="143"/>
    </location>
</feature>
<dbReference type="EMBL" id="JAGSXH010000112">
    <property type="protein sequence ID" value="MBS2965985.1"/>
    <property type="molecule type" value="Genomic_DNA"/>
</dbReference>
<dbReference type="Pfam" id="PF11253">
    <property type="entry name" value="DUF3052"/>
    <property type="match status" value="1"/>
</dbReference>
<comment type="caution">
    <text evidence="2">The sequence shown here is derived from an EMBL/GenBank/DDBJ whole genome shotgun (WGS) entry which is preliminary data.</text>
</comment>
<reference evidence="2" key="1">
    <citation type="submission" date="2021-04" db="EMBL/GenBank/DDBJ databases">
        <title>Genome based classification of Actinospica acidithermotolerans sp. nov., an actinobacterium isolated from an Indonesian hot spring.</title>
        <authorList>
            <person name="Kusuma A.B."/>
            <person name="Putra K.E."/>
            <person name="Nafisah S."/>
            <person name="Loh J."/>
            <person name="Nouioui I."/>
            <person name="Goodfellow M."/>
        </authorList>
    </citation>
    <scope>NUCLEOTIDE SEQUENCE</scope>
    <source>
        <strain evidence="2">DSM 45618</strain>
    </source>
</reference>
<feature type="region of interest" description="Disordered" evidence="1">
    <location>
        <begin position="1"/>
        <end position="33"/>
    </location>
</feature>
<proteinExistence type="predicted"/>
<evidence type="ECO:0000313" key="2">
    <source>
        <dbReference type="EMBL" id="MBS2965985.1"/>
    </source>
</evidence>